<comment type="caution">
    <text evidence="2">The sequence shown here is derived from an EMBL/GenBank/DDBJ whole genome shotgun (WGS) entry which is preliminary data.</text>
</comment>
<dbReference type="EMBL" id="JAIWYP010000004">
    <property type="protein sequence ID" value="KAH3841568.1"/>
    <property type="molecule type" value="Genomic_DNA"/>
</dbReference>
<organism evidence="2 3">
    <name type="scientific">Dreissena polymorpha</name>
    <name type="common">Zebra mussel</name>
    <name type="synonym">Mytilus polymorpha</name>
    <dbReference type="NCBI Taxonomy" id="45954"/>
    <lineage>
        <taxon>Eukaryota</taxon>
        <taxon>Metazoa</taxon>
        <taxon>Spiralia</taxon>
        <taxon>Lophotrochozoa</taxon>
        <taxon>Mollusca</taxon>
        <taxon>Bivalvia</taxon>
        <taxon>Autobranchia</taxon>
        <taxon>Heteroconchia</taxon>
        <taxon>Euheterodonta</taxon>
        <taxon>Imparidentia</taxon>
        <taxon>Neoheterodontei</taxon>
        <taxon>Myida</taxon>
        <taxon>Dreissenoidea</taxon>
        <taxon>Dreissenidae</taxon>
        <taxon>Dreissena</taxon>
    </lineage>
</organism>
<evidence type="ECO:0000313" key="2">
    <source>
        <dbReference type="EMBL" id="KAH3841568.1"/>
    </source>
</evidence>
<dbReference type="AlphaFoldDB" id="A0A9D4KKJ9"/>
<dbReference type="GO" id="GO:0003676">
    <property type="term" value="F:nucleic acid binding"/>
    <property type="evidence" value="ECO:0007669"/>
    <property type="project" value="InterPro"/>
</dbReference>
<proteinExistence type="predicted"/>
<dbReference type="GO" id="GO:0008270">
    <property type="term" value="F:zinc ion binding"/>
    <property type="evidence" value="ECO:0007669"/>
    <property type="project" value="InterPro"/>
</dbReference>
<accession>A0A9D4KKJ9</accession>
<protein>
    <recommendedName>
        <fullName evidence="1">CCHC-type domain-containing protein</fullName>
    </recommendedName>
</protein>
<dbReference type="InterPro" id="IPR001878">
    <property type="entry name" value="Znf_CCHC"/>
</dbReference>
<name>A0A9D4KKJ9_DREPO</name>
<dbReference type="SMART" id="SM00343">
    <property type="entry name" value="ZnF_C2HC"/>
    <property type="match status" value="1"/>
</dbReference>
<feature type="domain" description="CCHC-type" evidence="1">
    <location>
        <begin position="53"/>
        <end position="69"/>
    </location>
</feature>
<dbReference type="Pfam" id="PF00098">
    <property type="entry name" value="zf-CCHC"/>
    <property type="match status" value="1"/>
</dbReference>
<dbReference type="Proteomes" id="UP000828390">
    <property type="component" value="Unassembled WGS sequence"/>
</dbReference>
<evidence type="ECO:0000313" key="3">
    <source>
        <dbReference type="Proteomes" id="UP000828390"/>
    </source>
</evidence>
<gene>
    <name evidence="2" type="ORF">DPMN_115035</name>
</gene>
<reference evidence="2" key="2">
    <citation type="submission" date="2020-11" db="EMBL/GenBank/DDBJ databases">
        <authorList>
            <person name="McCartney M.A."/>
            <person name="Auch B."/>
            <person name="Kono T."/>
            <person name="Mallez S."/>
            <person name="Becker A."/>
            <person name="Gohl D.M."/>
            <person name="Silverstein K.A.T."/>
            <person name="Koren S."/>
            <person name="Bechman K.B."/>
            <person name="Herman A."/>
            <person name="Abrahante J.E."/>
            <person name="Garbe J."/>
        </authorList>
    </citation>
    <scope>NUCLEOTIDE SEQUENCE</scope>
    <source>
        <strain evidence="2">Duluth1</strain>
        <tissue evidence="2">Whole animal</tissue>
    </source>
</reference>
<sequence>MVRQVCPTMCVSSKQNRSRNKSNAITEDQSQPSRNVLMWKQLHANKCPVFGVKCRICGKLNHYASECRSARKSKHKSHVKQCDISDDGNCDDILTLNAGKCFKNKMCANMLLVKLRKTIKFQLDSGATTNIISRSLTP</sequence>
<keyword evidence="3" id="KW-1185">Reference proteome</keyword>
<evidence type="ECO:0000259" key="1">
    <source>
        <dbReference type="SMART" id="SM00343"/>
    </source>
</evidence>
<reference evidence="2" key="1">
    <citation type="journal article" date="2019" name="bioRxiv">
        <title>The Genome of the Zebra Mussel, Dreissena polymorpha: A Resource for Invasive Species Research.</title>
        <authorList>
            <person name="McCartney M.A."/>
            <person name="Auch B."/>
            <person name="Kono T."/>
            <person name="Mallez S."/>
            <person name="Zhang Y."/>
            <person name="Obille A."/>
            <person name="Becker A."/>
            <person name="Abrahante J.E."/>
            <person name="Garbe J."/>
            <person name="Badalamenti J.P."/>
            <person name="Herman A."/>
            <person name="Mangelson H."/>
            <person name="Liachko I."/>
            <person name="Sullivan S."/>
            <person name="Sone E.D."/>
            <person name="Koren S."/>
            <person name="Silverstein K.A.T."/>
            <person name="Beckman K.B."/>
            <person name="Gohl D.M."/>
        </authorList>
    </citation>
    <scope>NUCLEOTIDE SEQUENCE</scope>
    <source>
        <strain evidence="2">Duluth1</strain>
        <tissue evidence="2">Whole animal</tissue>
    </source>
</reference>